<protein>
    <recommendedName>
        <fullName evidence="4">Transposase</fullName>
    </recommendedName>
</protein>
<organism evidence="1 3">
    <name type="scientific">Methylococcus capsulatus</name>
    <dbReference type="NCBI Taxonomy" id="414"/>
    <lineage>
        <taxon>Bacteria</taxon>
        <taxon>Pseudomonadati</taxon>
        <taxon>Pseudomonadota</taxon>
        <taxon>Gammaproteobacteria</taxon>
        <taxon>Methylococcales</taxon>
        <taxon>Methylococcaceae</taxon>
        <taxon>Methylococcus</taxon>
    </lineage>
</organism>
<accession>A0ABZ2F123</accession>
<evidence type="ECO:0000313" key="3">
    <source>
        <dbReference type="Proteomes" id="UP001359308"/>
    </source>
</evidence>
<dbReference type="RefSeq" id="WP_198321681.1">
    <property type="nucleotide sequence ID" value="NZ_CP104311.1"/>
</dbReference>
<keyword evidence="3" id="KW-1185">Reference proteome</keyword>
<reference evidence="1 3" key="1">
    <citation type="submission" date="2022-09" db="EMBL/GenBank/DDBJ databases">
        <authorList>
            <person name="Giprobiosintez L."/>
        </authorList>
    </citation>
    <scope>NUCLEOTIDE SEQUENCE [LARGE SCALE GENOMIC DNA]</scope>
    <source>
        <strain evidence="1">VKPM-B-12549</strain>
        <strain evidence="3">VKPM-B-12549 (GBS-15)</strain>
    </source>
</reference>
<evidence type="ECO:0000313" key="2">
    <source>
        <dbReference type="EMBL" id="WWF02885.1"/>
    </source>
</evidence>
<dbReference type="Proteomes" id="UP001359308">
    <property type="component" value="Chromosome"/>
</dbReference>
<evidence type="ECO:0008006" key="4">
    <source>
        <dbReference type="Google" id="ProtNLM"/>
    </source>
</evidence>
<dbReference type="EMBL" id="CP104311">
    <property type="protein sequence ID" value="WWF00779.1"/>
    <property type="molecule type" value="Genomic_DNA"/>
</dbReference>
<dbReference type="EMBL" id="CP104311">
    <property type="protein sequence ID" value="WWF02885.1"/>
    <property type="molecule type" value="Genomic_DNA"/>
</dbReference>
<sequence length="95" mass="10918">MSETVFSLSATFKLFCFAAYDEEADDELKERALNIVVGLFGMATARGFSHAETLLGLFKKHRFKRAKHQGLLDEFHRYVSVQELIHAMKLDRVTH</sequence>
<name>A0ABZ2F123_METCP</name>
<evidence type="ECO:0000313" key="1">
    <source>
        <dbReference type="EMBL" id="WWF00779.1"/>
    </source>
</evidence>
<proteinExistence type="predicted"/>
<gene>
    <name evidence="2" type="ORF">N4J17_04520</name>
    <name evidence="1" type="ORF">N4J17_09815</name>
</gene>